<keyword evidence="4" id="KW-1185">Reference proteome</keyword>
<feature type="chain" id="PRO_5046667805" description="DUF4157 domain-containing protein" evidence="2">
    <location>
        <begin position="36"/>
        <end position="300"/>
    </location>
</feature>
<evidence type="ECO:0000313" key="3">
    <source>
        <dbReference type="EMBL" id="MDT0647072.1"/>
    </source>
</evidence>
<evidence type="ECO:0000256" key="1">
    <source>
        <dbReference type="SAM" id="Phobius"/>
    </source>
</evidence>
<reference evidence="3 4" key="1">
    <citation type="submission" date="2023-09" db="EMBL/GenBank/DDBJ databases">
        <authorList>
            <person name="Rey-Velasco X."/>
        </authorList>
    </citation>
    <scope>NUCLEOTIDE SEQUENCE [LARGE SCALE GENOMIC DNA]</scope>
    <source>
        <strain evidence="3 4">F260</strain>
    </source>
</reference>
<dbReference type="RefSeq" id="WP_311495230.1">
    <property type="nucleotide sequence ID" value="NZ_JAVRHO010000012.1"/>
</dbReference>
<evidence type="ECO:0000256" key="2">
    <source>
        <dbReference type="SAM" id="SignalP"/>
    </source>
</evidence>
<proteinExistence type="predicted"/>
<keyword evidence="1" id="KW-0472">Membrane</keyword>
<protein>
    <recommendedName>
        <fullName evidence="5">DUF4157 domain-containing protein</fullName>
    </recommendedName>
</protein>
<gene>
    <name evidence="3" type="ORF">RM545_10245</name>
</gene>
<evidence type="ECO:0008006" key="5">
    <source>
        <dbReference type="Google" id="ProtNLM"/>
    </source>
</evidence>
<feature type="transmembrane region" description="Helical" evidence="1">
    <location>
        <begin position="44"/>
        <end position="62"/>
    </location>
</feature>
<sequence length="300" mass="34482">MLKTKMKGRKSVKTSTGNFSLLLIFFFMLSSSEPAKGQNSDLEYGLYNITSGAIIGGIGAVINKKPNQKFHKVFLKGFSQGALGGYMIFESKRLIRQFGITNNYAYVWPSHLLNATGASMIENGAANRSFGEEWHLNIGFNRIEFNTKENFKVRYRIMPFALIGTIENAFYGEFNLQRTLKTGFPVFTTDHIDVRDSGYAVIYGQTTWSNSILILANEFGENSLAHEIIHVYQYGQFSGFNSYLDKPVKALSKESRFWKHYNRIFYTDFNYLIASGSYYFLDPDRNWDNPYEKEARFYSK</sequence>
<keyword evidence="1" id="KW-0812">Transmembrane</keyword>
<organism evidence="3 4">
    <name type="scientific">Autumnicola lenta</name>
    <dbReference type="NCBI Taxonomy" id="3075593"/>
    <lineage>
        <taxon>Bacteria</taxon>
        <taxon>Pseudomonadati</taxon>
        <taxon>Bacteroidota</taxon>
        <taxon>Flavobacteriia</taxon>
        <taxon>Flavobacteriales</taxon>
        <taxon>Flavobacteriaceae</taxon>
        <taxon>Autumnicola</taxon>
    </lineage>
</organism>
<dbReference type="Proteomes" id="UP001245285">
    <property type="component" value="Unassembled WGS sequence"/>
</dbReference>
<dbReference type="EMBL" id="JAVRHO010000012">
    <property type="protein sequence ID" value="MDT0647072.1"/>
    <property type="molecule type" value="Genomic_DNA"/>
</dbReference>
<feature type="signal peptide" evidence="2">
    <location>
        <begin position="1"/>
        <end position="35"/>
    </location>
</feature>
<keyword evidence="1" id="KW-1133">Transmembrane helix</keyword>
<keyword evidence="2" id="KW-0732">Signal</keyword>
<name>A0ABU3CL45_9FLAO</name>
<evidence type="ECO:0000313" key="4">
    <source>
        <dbReference type="Proteomes" id="UP001245285"/>
    </source>
</evidence>
<comment type="caution">
    <text evidence="3">The sequence shown here is derived from an EMBL/GenBank/DDBJ whole genome shotgun (WGS) entry which is preliminary data.</text>
</comment>
<accession>A0ABU3CL45</accession>